<name>A0A8X6TMJ7_NEPPI</name>
<organism evidence="1 2">
    <name type="scientific">Nephila pilipes</name>
    <name type="common">Giant wood spider</name>
    <name type="synonym">Nephila maculata</name>
    <dbReference type="NCBI Taxonomy" id="299642"/>
    <lineage>
        <taxon>Eukaryota</taxon>
        <taxon>Metazoa</taxon>
        <taxon>Ecdysozoa</taxon>
        <taxon>Arthropoda</taxon>
        <taxon>Chelicerata</taxon>
        <taxon>Arachnida</taxon>
        <taxon>Araneae</taxon>
        <taxon>Araneomorphae</taxon>
        <taxon>Entelegynae</taxon>
        <taxon>Araneoidea</taxon>
        <taxon>Nephilidae</taxon>
        <taxon>Nephila</taxon>
    </lineage>
</organism>
<sequence>MQIQNSVYFCFFEQCGGTKILWGREAPVWILFGFSREENQSA</sequence>
<reference evidence="1" key="1">
    <citation type="submission" date="2020-08" db="EMBL/GenBank/DDBJ databases">
        <title>Multicomponent nature underlies the extraordinary mechanical properties of spider dragline silk.</title>
        <authorList>
            <person name="Kono N."/>
            <person name="Nakamura H."/>
            <person name="Mori M."/>
            <person name="Yoshida Y."/>
            <person name="Ohtoshi R."/>
            <person name="Malay A.D."/>
            <person name="Moran D.A.P."/>
            <person name="Tomita M."/>
            <person name="Numata K."/>
            <person name="Arakawa K."/>
        </authorList>
    </citation>
    <scope>NUCLEOTIDE SEQUENCE</scope>
</reference>
<proteinExistence type="predicted"/>
<dbReference type="Proteomes" id="UP000887013">
    <property type="component" value="Unassembled WGS sequence"/>
</dbReference>
<gene>
    <name evidence="1" type="ORF">NPIL_171341</name>
</gene>
<accession>A0A8X6TMJ7</accession>
<comment type="caution">
    <text evidence="1">The sequence shown here is derived from an EMBL/GenBank/DDBJ whole genome shotgun (WGS) entry which is preliminary data.</text>
</comment>
<dbReference type="EMBL" id="BMAW01012069">
    <property type="protein sequence ID" value="GFT26851.1"/>
    <property type="molecule type" value="Genomic_DNA"/>
</dbReference>
<feature type="non-terminal residue" evidence="1">
    <location>
        <position position="42"/>
    </location>
</feature>
<evidence type="ECO:0000313" key="2">
    <source>
        <dbReference type="Proteomes" id="UP000887013"/>
    </source>
</evidence>
<dbReference type="AlphaFoldDB" id="A0A8X6TMJ7"/>
<keyword evidence="2" id="KW-1185">Reference proteome</keyword>
<evidence type="ECO:0000313" key="1">
    <source>
        <dbReference type="EMBL" id="GFT26851.1"/>
    </source>
</evidence>
<protein>
    <submittedName>
        <fullName evidence="1">Uncharacterized protein</fullName>
    </submittedName>
</protein>